<sequence>MLSSKYFKFSLLFILIFKNFVSAQESHVDLYEVDPAGFLSVVIFESIFVPLGFIGVFFILIRIFFRWSFKRKSLSMALRVPFYLSMLDFGFLIFQAISNGYLAINHTAMSGSTCKSYATVTVAFTLFHRLIIAGISIITYLRVCRNKVCDTGRFDWKLFLPVAVLSLFIAISAYNTYGPVIYWCAALPNTIAIPISSICMTVIVLSICSFCYIQTIRAIRAIKKQQSTVAVGSGVVGNKSNTHSPIDSVEIKVSKKVMGYILVFMLQWVPAIPYDICQFFGRAGAWVYCMVVVSINMGPIGNAIFYVMNEGWSRYGSDINTSAYDSVTDKSSTKVDSKNFTIPNYDDNMKSIDIENGSFDIEKN</sequence>
<keyword evidence="8" id="KW-1185">Reference proteome</keyword>
<keyword evidence="4 5" id="KW-0472">Membrane</keyword>
<dbReference type="Proteomes" id="UP000266673">
    <property type="component" value="Unassembled WGS sequence"/>
</dbReference>
<dbReference type="EMBL" id="QKWP01001021">
    <property type="protein sequence ID" value="RIB12468.1"/>
    <property type="molecule type" value="Genomic_DNA"/>
</dbReference>
<dbReference type="GO" id="GO:0004930">
    <property type="term" value="F:G protein-coupled receptor activity"/>
    <property type="evidence" value="ECO:0007669"/>
    <property type="project" value="TreeGrafter"/>
</dbReference>
<accession>A0A397USZ8</accession>
<feature type="transmembrane region" description="Helical" evidence="5">
    <location>
        <begin position="47"/>
        <end position="65"/>
    </location>
</feature>
<evidence type="ECO:0000256" key="3">
    <source>
        <dbReference type="ARBA" id="ARBA00022989"/>
    </source>
</evidence>
<feature type="transmembrane region" description="Helical" evidence="5">
    <location>
        <begin position="156"/>
        <end position="174"/>
    </location>
</feature>
<evidence type="ECO:0000256" key="6">
    <source>
        <dbReference type="SAM" id="SignalP"/>
    </source>
</evidence>
<name>A0A397USZ8_9GLOM</name>
<protein>
    <recommendedName>
        <fullName evidence="9">G-protein coupled receptors family 1 profile domain-containing protein</fullName>
    </recommendedName>
</protein>
<keyword evidence="2 5" id="KW-0812">Transmembrane</keyword>
<proteinExistence type="predicted"/>
<feature type="transmembrane region" description="Helical" evidence="5">
    <location>
        <begin position="180"/>
        <end position="213"/>
    </location>
</feature>
<keyword evidence="3 5" id="KW-1133">Transmembrane helix</keyword>
<organism evidence="7 8">
    <name type="scientific">Gigaspora rosea</name>
    <dbReference type="NCBI Taxonomy" id="44941"/>
    <lineage>
        <taxon>Eukaryota</taxon>
        <taxon>Fungi</taxon>
        <taxon>Fungi incertae sedis</taxon>
        <taxon>Mucoromycota</taxon>
        <taxon>Glomeromycotina</taxon>
        <taxon>Glomeromycetes</taxon>
        <taxon>Diversisporales</taxon>
        <taxon>Gigasporaceae</taxon>
        <taxon>Gigaspora</taxon>
    </lineage>
</organism>
<comment type="subcellular location">
    <subcellularLocation>
        <location evidence="1">Membrane</location>
        <topology evidence="1">Multi-pass membrane protein</topology>
    </subcellularLocation>
</comment>
<evidence type="ECO:0000256" key="5">
    <source>
        <dbReference type="SAM" id="Phobius"/>
    </source>
</evidence>
<feature type="transmembrane region" description="Helical" evidence="5">
    <location>
        <begin position="285"/>
        <end position="307"/>
    </location>
</feature>
<dbReference type="PANTHER" id="PTHR23112:SF0">
    <property type="entry name" value="TRANSMEMBRANE PROTEIN 116"/>
    <property type="match status" value="1"/>
</dbReference>
<dbReference type="Gene3D" id="1.20.1070.10">
    <property type="entry name" value="Rhodopsin 7-helix transmembrane proteins"/>
    <property type="match status" value="1"/>
</dbReference>
<feature type="transmembrane region" description="Helical" evidence="5">
    <location>
        <begin position="77"/>
        <end position="97"/>
    </location>
</feature>
<evidence type="ECO:0000256" key="1">
    <source>
        <dbReference type="ARBA" id="ARBA00004141"/>
    </source>
</evidence>
<dbReference type="SUPFAM" id="SSF81321">
    <property type="entry name" value="Family A G protein-coupled receptor-like"/>
    <property type="match status" value="1"/>
</dbReference>
<keyword evidence="6" id="KW-0732">Signal</keyword>
<evidence type="ECO:0000313" key="8">
    <source>
        <dbReference type="Proteomes" id="UP000266673"/>
    </source>
</evidence>
<evidence type="ECO:0008006" key="9">
    <source>
        <dbReference type="Google" id="ProtNLM"/>
    </source>
</evidence>
<feature type="signal peptide" evidence="6">
    <location>
        <begin position="1"/>
        <end position="23"/>
    </location>
</feature>
<comment type="caution">
    <text evidence="7">The sequence shown here is derived from an EMBL/GenBank/DDBJ whole genome shotgun (WGS) entry which is preliminary data.</text>
</comment>
<dbReference type="GO" id="GO:0007189">
    <property type="term" value="P:adenylate cyclase-activating G protein-coupled receptor signaling pathway"/>
    <property type="evidence" value="ECO:0007669"/>
    <property type="project" value="TreeGrafter"/>
</dbReference>
<feature type="chain" id="PRO_5017197225" description="G-protein coupled receptors family 1 profile domain-containing protein" evidence="6">
    <location>
        <begin position="24"/>
        <end position="364"/>
    </location>
</feature>
<gene>
    <name evidence="7" type="ORF">C2G38_2249480</name>
</gene>
<dbReference type="GO" id="GO:0005886">
    <property type="term" value="C:plasma membrane"/>
    <property type="evidence" value="ECO:0007669"/>
    <property type="project" value="TreeGrafter"/>
</dbReference>
<evidence type="ECO:0000256" key="4">
    <source>
        <dbReference type="ARBA" id="ARBA00023136"/>
    </source>
</evidence>
<dbReference type="PANTHER" id="PTHR23112">
    <property type="entry name" value="G PROTEIN-COUPLED RECEPTOR 157-RELATED"/>
    <property type="match status" value="1"/>
</dbReference>
<feature type="transmembrane region" description="Helical" evidence="5">
    <location>
        <begin position="257"/>
        <end position="273"/>
    </location>
</feature>
<evidence type="ECO:0000256" key="2">
    <source>
        <dbReference type="ARBA" id="ARBA00022692"/>
    </source>
</evidence>
<evidence type="ECO:0000313" key="7">
    <source>
        <dbReference type="EMBL" id="RIB12468.1"/>
    </source>
</evidence>
<dbReference type="AlphaFoldDB" id="A0A397USZ8"/>
<dbReference type="OrthoDB" id="2376869at2759"/>
<reference evidence="7 8" key="1">
    <citation type="submission" date="2018-06" db="EMBL/GenBank/DDBJ databases">
        <title>Comparative genomics reveals the genomic features of Rhizophagus irregularis, R. cerebriforme, R. diaphanum and Gigaspora rosea, and their symbiotic lifestyle signature.</title>
        <authorList>
            <person name="Morin E."/>
            <person name="San Clemente H."/>
            <person name="Chen E.C.H."/>
            <person name="De La Providencia I."/>
            <person name="Hainaut M."/>
            <person name="Kuo A."/>
            <person name="Kohler A."/>
            <person name="Murat C."/>
            <person name="Tang N."/>
            <person name="Roy S."/>
            <person name="Loubradou J."/>
            <person name="Henrissat B."/>
            <person name="Grigoriev I.V."/>
            <person name="Corradi N."/>
            <person name="Roux C."/>
            <person name="Martin F.M."/>
        </authorList>
    </citation>
    <scope>NUCLEOTIDE SEQUENCE [LARGE SCALE GENOMIC DNA]</scope>
    <source>
        <strain evidence="7 8">DAOM 194757</strain>
    </source>
</reference>
<feature type="transmembrane region" description="Helical" evidence="5">
    <location>
        <begin position="117"/>
        <end position="144"/>
    </location>
</feature>